<dbReference type="InterPro" id="IPR036388">
    <property type="entry name" value="WH-like_DNA-bd_sf"/>
</dbReference>
<dbReference type="Proteomes" id="UP001055091">
    <property type="component" value="Unassembled WGS sequence"/>
</dbReference>
<evidence type="ECO:0000313" key="1">
    <source>
        <dbReference type="EMBL" id="GKG99401.1"/>
    </source>
</evidence>
<accession>A0AA37JFJ2</accession>
<dbReference type="EMBL" id="BQNJ01000001">
    <property type="protein sequence ID" value="GKG99401.1"/>
    <property type="molecule type" value="Genomic_DNA"/>
</dbReference>
<dbReference type="AlphaFoldDB" id="A0AA37JFJ2"/>
<proteinExistence type="predicted"/>
<gene>
    <name evidence="1" type="ORF">CE91St55_13830</name>
</gene>
<reference evidence="1" key="1">
    <citation type="submission" date="2022-01" db="EMBL/GenBank/DDBJ databases">
        <title>Novel bile acid biosynthetic pathways are enriched in the microbiome of centenarians.</title>
        <authorList>
            <person name="Sato Y."/>
            <person name="Atarashi K."/>
            <person name="Plichta R.D."/>
            <person name="Arai Y."/>
            <person name="Sasajima S."/>
            <person name="Kearney M.S."/>
            <person name="Suda W."/>
            <person name="Takeshita K."/>
            <person name="Sasaki T."/>
            <person name="Okamoto S."/>
            <person name="Skelly N.A."/>
            <person name="Okamura Y."/>
            <person name="Vlamakis H."/>
            <person name="Li Y."/>
            <person name="Tanoue T."/>
            <person name="Takei H."/>
            <person name="Nittono H."/>
            <person name="Narushima S."/>
            <person name="Irie J."/>
            <person name="Itoh H."/>
            <person name="Moriya K."/>
            <person name="Sugiura Y."/>
            <person name="Suematsu M."/>
            <person name="Moritoki N."/>
            <person name="Shibata S."/>
            <person name="Littman R.D."/>
            <person name="Fischbach A.M."/>
            <person name="Uwamino Y."/>
            <person name="Inoue T."/>
            <person name="Honda A."/>
            <person name="Hattori M."/>
            <person name="Murai T."/>
            <person name="Xavier J.R."/>
            <person name="Hirose N."/>
            <person name="Honda K."/>
        </authorList>
    </citation>
    <scope>NUCLEOTIDE SEQUENCE</scope>
    <source>
        <strain evidence="1">CE91-St55</strain>
    </source>
</reference>
<evidence type="ECO:0000313" key="2">
    <source>
        <dbReference type="Proteomes" id="UP001055091"/>
    </source>
</evidence>
<organism evidence="1 2">
    <name type="scientific">Hungatella hathewayi</name>
    <dbReference type="NCBI Taxonomy" id="154046"/>
    <lineage>
        <taxon>Bacteria</taxon>
        <taxon>Bacillati</taxon>
        <taxon>Bacillota</taxon>
        <taxon>Clostridia</taxon>
        <taxon>Lachnospirales</taxon>
        <taxon>Lachnospiraceae</taxon>
        <taxon>Hungatella</taxon>
    </lineage>
</organism>
<sequence>MSPAALKLLTAAYENYLKTSKKFFSYQFRNADDLMSAVNGAQQLHEDGYIENVSESVYARTVSIIPSEPITFELTFKGIEYMRSNRKL</sequence>
<name>A0AA37JFJ2_9FIRM</name>
<protein>
    <submittedName>
        <fullName evidence="1">Uncharacterized protein</fullName>
    </submittedName>
</protein>
<comment type="caution">
    <text evidence="1">The sequence shown here is derived from an EMBL/GenBank/DDBJ whole genome shotgun (WGS) entry which is preliminary data.</text>
</comment>
<dbReference type="Gene3D" id="1.10.10.10">
    <property type="entry name" value="Winged helix-like DNA-binding domain superfamily/Winged helix DNA-binding domain"/>
    <property type="match status" value="1"/>
</dbReference>